<dbReference type="Pfam" id="PF07009">
    <property type="entry name" value="NusG_II"/>
    <property type="match status" value="1"/>
</dbReference>
<dbReference type="RefSeq" id="WP_188368455.1">
    <property type="nucleotide sequence ID" value="NZ_BMDT01000013.1"/>
</dbReference>
<dbReference type="InterPro" id="IPR038690">
    <property type="entry name" value="NusG_2_sf"/>
</dbReference>
<dbReference type="CDD" id="cd09911">
    <property type="entry name" value="Lin0431_like"/>
    <property type="match status" value="1"/>
</dbReference>
<comment type="caution">
    <text evidence="1">The sequence shown here is derived from an EMBL/GenBank/DDBJ whole genome shotgun (WGS) entry which is preliminary data.</text>
</comment>
<evidence type="ECO:0000313" key="1">
    <source>
        <dbReference type="EMBL" id="GGI66629.1"/>
    </source>
</evidence>
<keyword evidence="2" id="KW-1185">Reference proteome</keyword>
<organism evidence="1 2">
    <name type="scientific">Enterococcus alcedinis</name>
    <dbReference type="NCBI Taxonomy" id="1274384"/>
    <lineage>
        <taxon>Bacteria</taxon>
        <taxon>Bacillati</taxon>
        <taxon>Bacillota</taxon>
        <taxon>Bacilli</taxon>
        <taxon>Lactobacillales</taxon>
        <taxon>Enterococcaceae</taxon>
        <taxon>Enterococcus</taxon>
    </lineage>
</organism>
<dbReference type="AlphaFoldDB" id="A0A917JJW1"/>
<dbReference type="EMBL" id="BMDT01000013">
    <property type="protein sequence ID" value="GGI66629.1"/>
    <property type="molecule type" value="Genomic_DNA"/>
</dbReference>
<reference evidence="1" key="1">
    <citation type="journal article" date="2014" name="Int. J. Syst. Evol. Microbiol.">
        <title>Complete genome sequence of Corynebacterium casei LMG S-19264T (=DSM 44701T), isolated from a smear-ripened cheese.</title>
        <authorList>
            <consortium name="US DOE Joint Genome Institute (JGI-PGF)"/>
            <person name="Walter F."/>
            <person name="Albersmeier A."/>
            <person name="Kalinowski J."/>
            <person name="Ruckert C."/>
        </authorList>
    </citation>
    <scope>NUCLEOTIDE SEQUENCE</scope>
    <source>
        <strain evidence="1">CCM 8433</strain>
    </source>
</reference>
<protein>
    <recommendedName>
        <fullName evidence="3">NusG domain-containing protein</fullName>
    </recommendedName>
</protein>
<name>A0A917JJW1_9ENTE</name>
<evidence type="ECO:0008006" key="3">
    <source>
        <dbReference type="Google" id="ProtNLM"/>
    </source>
</evidence>
<dbReference type="Gene3D" id="2.60.320.10">
    <property type="entry name" value="N-utilization substance G protein NusG, insert domain"/>
    <property type="match status" value="1"/>
</dbReference>
<dbReference type="Proteomes" id="UP000622610">
    <property type="component" value="Unassembled WGS sequence"/>
</dbReference>
<proteinExistence type="predicted"/>
<accession>A0A917JJW1</accession>
<gene>
    <name evidence="1" type="ORF">GCM10011482_22830</name>
</gene>
<sequence>MKLKEFIRASQMKRWDFIIIFILIVSSFLPLVVFGAQQMPENAEKHAVLRVNGQEIESFRLVEGKKGQLYTYKSDDGDTNVIEIDGDRIRIVEADCGDQVCVRRGWASKHGETIVCLPHKLVIEIVAIDGSETDELIY</sequence>
<reference evidence="1" key="2">
    <citation type="submission" date="2020-09" db="EMBL/GenBank/DDBJ databases">
        <authorList>
            <person name="Sun Q."/>
            <person name="Sedlacek I."/>
        </authorList>
    </citation>
    <scope>NUCLEOTIDE SEQUENCE</scope>
    <source>
        <strain evidence="1">CCM 8433</strain>
    </source>
</reference>
<evidence type="ECO:0000313" key="2">
    <source>
        <dbReference type="Proteomes" id="UP000622610"/>
    </source>
</evidence>